<dbReference type="Pfam" id="PF07589">
    <property type="entry name" value="PEP-CTERM"/>
    <property type="match status" value="1"/>
</dbReference>
<evidence type="ECO:0000313" key="2">
    <source>
        <dbReference type="EMBL" id="MBD2346513.1"/>
    </source>
</evidence>
<organism evidence="2 3">
    <name type="scientific">Anabaena subtropica FACHB-260</name>
    <dbReference type="NCBI Taxonomy" id="2692884"/>
    <lineage>
        <taxon>Bacteria</taxon>
        <taxon>Bacillati</taxon>
        <taxon>Cyanobacteriota</taxon>
        <taxon>Cyanophyceae</taxon>
        <taxon>Nostocales</taxon>
        <taxon>Nostocaceae</taxon>
        <taxon>Anabaena</taxon>
    </lineage>
</organism>
<dbReference type="InterPro" id="IPR013424">
    <property type="entry name" value="Ice-binding_C"/>
</dbReference>
<reference evidence="2 3" key="1">
    <citation type="journal article" date="2020" name="ISME J.">
        <title>Comparative genomics reveals insights into cyanobacterial evolution and habitat adaptation.</title>
        <authorList>
            <person name="Chen M.Y."/>
            <person name="Teng W.K."/>
            <person name="Zhao L."/>
            <person name="Hu C.X."/>
            <person name="Zhou Y.K."/>
            <person name="Han B.P."/>
            <person name="Song L.R."/>
            <person name="Shu W.S."/>
        </authorList>
    </citation>
    <scope>NUCLEOTIDE SEQUENCE [LARGE SCALE GENOMIC DNA]</scope>
    <source>
        <strain evidence="2 3">FACHB-260</strain>
    </source>
</reference>
<name>A0ABR8CVG3_9NOST</name>
<evidence type="ECO:0000313" key="3">
    <source>
        <dbReference type="Proteomes" id="UP000607281"/>
    </source>
</evidence>
<feature type="domain" description="Ice-binding protein C-terminal" evidence="1">
    <location>
        <begin position="197"/>
        <end position="226"/>
    </location>
</feature>
<comment type="caution">
    <text evidence="2">The sequence shown here is derived from an EMBL/GenBank/DDBJ whole genome shotgun (WGS) entry which is preliminary data.</text>
</comment>
<dbReference type="EMBL" id="JACJRF010000046">
    <property type="protein sequence ID" value="MBD2346513.1"/>
    <property type="molecule type" value="Genomic_DNA"/>
</dbReference>
<dbReference type="RefSeq" id="WP_190408930.1">
    <property type="nucleotide sequence ID" value="NZ_JACJRF010000046.1"/>
</dbReference>
<gene>
    <name evidence="2" type="ORF">H6G18_20520</name>
</gene>
<accession>A0ABR8CVG3</accession>
<keyword evidence="3" id="KW-1185">Reference proteome</keyword>
<sequence>MKDFQNIGRGLELATSTLVLGFALAVSSNIPSAPAAVIGIFNSSGTALISNLTVASPLTDVISFTAPFTTNSASGIFNGLSISSISKINVDSPTVLGTIPGIGTLTTYTAKASDSQFITFNDGSSFVVENPFAALRTFNSAALGGNNVGYSFDMAGNVFNASGSFIRSGILTANEINNPDLERGSFFLTLTGICCTPIPEPTSTGALAILGLGALAFSQKVVLRRKSEK</sequence>
<protein>
    <submittedName>
        <fullName evidence="2">PEP-CTERM sorting domain-containing protein</fullName>
    </submittedName>
</protein>
<proteinExistence type="predicted"/>
<evidence type="ECO:0000259" key="1">
    <source>
        <dbReference type="Pfam" id="PF07589"/>
    </source>
</evidence>
<dbReference type="Proteomes" id="UP000607281">
    <property type="component" value="Unassembled WGS sequence"/>
</dbReference>